<keyword evidence="2" id="KW-1185">Reference proteome</keyword>
<evidence type="ECO:0000313" key="2">
    <source>
        <dbReference type="Proteomes" id="UP000325295"/>
    </source>
</evidence>
<proteinExistence type="predicted"/>
<dbReference type="AlphaFoldDB" id="A0A5P1X0B7"/>
<accession>A0A5P1X0B7</accession>
<gene>
    <name evidence="1" type="ORF">F0161_05360</name>
</gene>
<reference evidence="1 2" key="1">
    <citation type="submission" date="2019-09" db="EMBL/GenBank/DDBJ databases">
        <title>Complete Genome Sequence of Lactobacillus nenjiangensis SH-Y15, isolated from sauerkraut.</title>
        <authorList>
            <person name="Yang H."/>
        </authorList>
    </citation>
    <scope>NUCLEOTIDE SEQUENCE [LARGE SCALE GENOMIC DNA]</scope>
    <source>
        <strain evidence="1 2">SH-Y15</strain>
    </source>
</reference>
<evidence type="ECO:0000313" key="1">
    <source>
        <dbReference type="EMBL" id="QER67332.1"/>
    </source>
</evidence>
<protein>
    <submittedName>
        <fullName evidence="1">Uncharacterized protein</fullName>
    </submittedName>
</protein>
<sequence length="62" mass="7107">MFNYVSFARVGAITIHRVEMQVQIHVDGGWTQFIHADSIPEATRAFQDTVLIASRVNKQFEE</sequence>
<dbReference type="RefSeq" id="WP_137601979.1">
    <property type="nucleotide sequence ID" value="NZ_BJEB01000025.1"/>
</dbReference>
<dbReference type="EMBL" id="CP043939">
    <property type="protein sequence ID" value="QER67332.1"/>
    <property type="molecule type" value="Genomic_DNA"/>
</dbReference>
<name>A0A5P1X0B7_9LACO</name>
<organism evidence="1 2">
    <name type="scientific">Paucilactobacillus nenjiangensis</name>
    <dbReference type="NCBI Taxonomy" id="1296540"/>
    <lineage>
        <taxon>Bacteria</taxon>
        <taxon>Bacillati</taxon>
        <taxon>Bacillota</taxon>
        <taxon>Bacilli</taxon>
        <taxon>Lactobacillales</taxon>
        <taxon>Lactobacillaceae</taxon>
        <taxon>Paucilactobacillus</taxon>
    </lineage>
</organism>
<dbReference type="Proteomes" id="UP000325295">
    <property type="component" value="Chromosome"/>
</dbReference>
<dbReference type="KEGG" id="lnn:F0161_05360"/>